<evidence type="ECO:0000313" key="7">
    <source>
        <dbReference type="Proteomes" id="UP000216361"/>
    </source>
</evidence>
<feature type="binding site" evidence="5">
    <location>
        <position position="96"/>
    </location>
    <ligand>
        <name>Mg(2+)</name>
        <dbReference type="ChEBI" id="CHEBI:18420"/>
        <label>1</label>
        <note>catalytic</note>
    </ligand>
</feature>
<dbReference type="InterPro" id="IPR020583">
    <property type="entry name" value="Inositol_monoP_metal-BS"/>
</dbReference>
<evidence type="ECO:0000256" key="1">
    <source>
        <dbReference type="ARBA" id="ARBA00009759"/>
    </source>
</evidence>
<dbReference type="InterPro" id="IPR000760">
    <property type="entry name" value="Inositol_monophosphatase-like"/>
</dbReference>
<dbReference type="RefSeq" id="WP_094408860.1">
    <property type="nucleotide sequence ID" value="NZ_BMJZ01000001.1"/>
</dbReference>
<evidence type="ECO:0000256" key="4">
    <source>
        <dbReference type="ARBA" id="ARBA00022842"/>
    </source>
</evidence>
<dbReference type="Gene3D" id="3.40.190.80">
    <property type="match status" value="1"/>
</dbReference>
<feature type="binding site" evidence="5">
    <location>
        <position position="94"/>
    </location>
    <ligand>
        <name>Mg(2+)</name>
        <dbReference type="ChEBI" id="CHEBI:18420"/>
        <label>1</label>
        <note>catalytic</note>
    </ligand>
</feature>
<dbReference type="Pfam" id="PF00459">
    <property type="entry name" value="Inositol_P"/>
    <property type="match status" value="1"/>
</dbReference>
<evidence type="ECO:0000256" key="3">
    <source>
        <dbReference type="ARBA" id="ARBA00022801"/>
    </source>
</evidence>
<dbReference type="OrthoDB" id="9785695at2"/>
<dbReference type="GO" id="GO:0046854">
    <property type="term" value="P:phosphatidylinositol phosphate biosynthetic process"/>
    <property type="evidence" value="ECO:0007669"/>
    <property type="project" value="InterPro"/>
</dbReference>
<proteinExistence type="inferred from homology"/>
<feature type="binding site" evidence="5">
    <location>
        <position position="219"/>
    </location>
    <ligand>
        <name>Mg(2+)</name>
        <dbReference type="ChEBI" id="CHEBI:18420"/>
        <label>1</label>
        <note>catalytic</note>
    </ligand>
</feature>
<name>A0A255XNP2_9PROT</name>
<dbReference type="PROSITE" id="PS00629">
    <property type="entry name" value="IMP_1"/>
    <property type="match status" value="1"/>
</dbReference>
<comment type="similarity">
    <text evidence="1">Belongs to the inositol monophosphatase superfamily.</text>
</comment>
<dbReference type="PROSITE" id="PS00630">
    <property type="entry name" value="IMP_2"/>
    <property type="match status" value="1"/>
</dbReference>
<feature type="binding site" evidence="5">
    <location>
        <position position="97"/>
    </location>
    <ligand>
        <name>Mg(2+)</name>
        <dbReference type="ChEBI" id="CHEBI:18420"/>
        <label>1</label>
        <note>catalytic</note>
    </ligand>
</feature>
<organism evidence="6 7">
    <name type="scientific">Elstera cyanobacteriorum</name>
    <dbReference type="NCBI Taxonomy" id="2022747"/>
    <lineage>
        <taxon>Bacteria</taxon>
        <taxon>Pseudomonadati</taxon>
        <taxon>Pseudomonadota</taxon>
        <taxon>Alphaproteobacteria</taxon>
        <taxon>Rhodospirillales</taxon>
        <taxon>Rhodospirillaceae</taxon>
        <taxon>Elstera</taxon>
    </lineage>
</organism>
<keyword evidence="7" id="KW-1185">Reference proteome</keyword>
<dbReference type="Gene3D" id="3.30.540.10">
    <property type="entry name" value="Fructose-1,6-Bisphosphatase, subunit A, domain 1"/>
    <property type="match status" value="1"/>
</dbReference>
<dbReference type="Proteomes" id="UP000216361">
    <property type="component" value="Unassembled WGS sequence"/>
</dbReference>
<comment type="cofactor">
    <cofactor evidence="5">
        <name>Mg(2+)</name>
        <dbReference type="ChEBI" id="CHEBI:18420"/>
    </cofactor>
</comment>
<accession>A0A255XNP2</accession>
<feature type="binding site" evidence="5">
    <location>
        <position position="71"/>
    </location>
    <ligand>
        <name>Mg(2+)</name>
        <dbReference type="ChEBI" id="CHEBI:18420"/>
        <label>1</label>
        <note>catalytic</note>
    </ligand>
</feature>
<dbReference type="PANTHER" id="PTHR20854:SF4">
    <property type="entry name" value="INOSITOL-1-MONOPHOSPHATASE-RELATED"/>
    <property type="match status" value="1"/>
</dbReference>
<dbReference type="GO" id="GO:0008934">
    <property type="term" value="F:inositol monophosphate 1-phosphatase activity"/>
    <property type="evidence" value="ECO:0007669"/>
    <property type="project" value="TreeGrafter"/>
</dbReference>
<dbReference type="PANTHER" id="PTHR20854">
    <property type="entry name" value="INOSITOL MONOPHOSPHATASE"/>
    <property type="match status" value="1"/>
</dbReference>
<reference evidence="6 7" key="1">
    <citation type="submission" date="2017-07" db="EMBL/GenBank/DDBJ databases">
        <title>Elstera cyanobacteriorum sp. nov., a novel bacterium isolated from cyanobacterial aggregates in a eutrophic lake.</title>
        <authorList>
            <person name="Cai H."/>
        </authorList>
    </citation>
    <scope>NUCLEOTIDE SEQUENCE [LARGE SCALE GENOMIC DNA]</scope>
    <source>
        <strain evidence="6 7">TH019</strain>
    </source>
</reference>
<gene>
    <name evidence="6" type="ORF">CHR90_10000</name>
</gene>
<evidence type="ECO:0000256" key="5">
    <source>
        <dbReference type="PIRSR" id="PIRSR600760-2"/>
    </source>
</evidence>
<dbReference type="GO" id="GO:0046872">
    <property type="term" value="F:metal ion binding"/>
    <property type="evidence" value="ECO:0007669"/>
    <property type="project" value="UniProtKB-KW"/>
</dbReference>
<dbReference type="InterPro" id="IPR020550">
    <property type="entry name" value="Inositol_monophosphatase_CS"/>
</dbReference>
<dbReference type="PRINTS" id="PR00377">
    <property type="entry name" value="IMPHPHTASES"/>
</dbReference>
<keyword evidence="4 5" id="KW-0460">Magnesium</keyword>
<dbReference type="SUPFAM" id="SSF56655">
    <property type="entry name" value="Carbohydrate phosphatase"/>
    <property type="match status" value="1"/>
</dbReference>
<dbReference type="GO" id="GO:0007165">
    <property type="term" value="P:signal transduction"/>
    <property type="evidence" value="ECO:0007669"/>
    <property type="project" value="TreeGrafter"/>
</dbReference>
<keyword evidence="2 5" id="KW-0479">Metal-binding</keyword>
<evidence type="ECO:0000256" key="2">
    <source>
        <dbReference type="ARBA" id="ARBA00022723"/>
    </source>
</evidence>
<comment type="caution">
    <text evidence="6">The sequence shown here is derived from an EMBL/GenBank/DDBJ whole genome shotgun (WGS) entry which is preliminary data.</text>
</comment>
<evidence type="ECO:0008006" key="8">
    <source>
        <dbReference type="Google" id="ProtNLM"/>
    </source>
</evidence>
<dbReference type="EMBL" id="NOXS01000032">
    <property type="protein sequence ID" value="OYQ18597.1"/>
    <property type="molecule type" value="Genomic_DNA"/>
</dbReference>
<evidence type="ECO:0000313" key="6">
    <source>
        <dbReference type="EMBL" id="OYQ18597.1"/>
    </source>
</evidence>
<protein>
    <recommendedName>
        <fullName evidence="8">Inositol monophosphatase</fullName>
    </recommendedName>
</protein>
<dbReference type="GO" id="GO:0006020">
    <property type="term" value="P:inositol metabolic process"/>
    <property type="evidence" value="ECO:0007669"/>
    <property type="project" value="TreeGrafter"/>
</dbReference>
<sequence>MTLAVDLRAPVGTLLAEMALRELLPRFRNLAAGDIREKAPNDLVTAADLAMEAALTPALEALLPGSTTVGEEAVAADPAVRDRLASDAWVWVIDPLDGTANFARGNENFGAIVALVHRGETVGGWIFDPLADLMASAVKGHGTQINGAPVAIAAPPLAVTDQHAALSVRFFPPDHRQRLTGRATEFASNAPRYSAAKDYVRLLRGEAHLALFYRTLPWDHAAGVLLVEEAGGYAASPLTGKAYGPASADPGLLIAAREAQWQAARAMLFEE</sequence>
<keyword evidence="3" id="KW-0378">Hydrolase</keyword>
<dbReference type="AlphaFoldDB" id="A0A255XNP2"/>